<gene>
    <name evidence="2" type="ORF">DRJ00_04945</name>
</gene>
<evidence type="ECO:0000259" key="1">
    <source>
        <dbReference type="Pfam" id="PF01610"/>
    </source>
</evidence>
<evidence type="ECO:0000313" key="2">
    <source>
        <dbReference type="EMBL" id="RLE09146.1"/>
    </source>
</evidence>
<proteinExistence type="predicted"/>
<dbReference type="Pfam" id="PF01610">
    <property type="entry name" value="DDE_Tnp_ISL3"/>
    <property type="match status" value="1"/>
</dbReference>
<dbReference type="EMBL" id="QMPZ01000060">
    <property type="protein sequence ID" value="RLE09146.1"/>
    <property type="molecule type" value="Genomic_DNA"/>
</dbReference>
<dbReference type="PANTHER" id="PTHR33498">
    <property type="entry name" value="TRANSPOSASE FOR INSERTION SEQUENCE ELEMENT IS1557"/>
    <property type="match status" value="1"/>
</dbReference>
<comment type="caution">
    <text evidence="2">The sequence shown here is derived from an EMBL/GenBank/DDBJ whole genome shotgun (WGS) entry which is preliminary data.</text>
</comment>
<evidence type="ECO:0000313" key="3">
    <source>
        <dbReference type="Proteomes" id="UP000279422"/>
    </source>
</evidence>
<feature type="domain" description="Transposase IS204/IS1001/IS1096/IS1165 DDE" evidence="1">
    <location>
        <begin position="3"/>
        <end position="66"/>
    </location>
</feature>
<dbReference type="InterPro" id="IPR047951">
    <property type="entry name" value="Transpos_ISL3"/>
</dbReference>
<protein>
    <recommendedName>
        <fullName evidence="1">Transposase IS204/IS1001/IS1096/IS1165 DDE domain-containing protein</fullName>
    </recommendedName>
</protein>
<sequence>MYQVRKAGIPEFLKLAKTTNKWEREILNYFRTFLSNGPIEGVINKVKLIKRITYDLPNFEHLRARILIECGCHHSSPKIVKEPLVLNRIIK</sequence>
<dbReference type="AlphaFoldDB" id="A0A497E402"/>
<name>A0A497E402_UNCAE</name>
<reference evidence="2 3" key="1">
    <citation type="submission" date="2018-06" db="EMBL/GenBank/DDBJ databases">
        <title>Extensive metabolic versatility and redundancy in microbially diverse, dynamic hydrothermal sediments.</title>
        <authorList>
            <person name="Dombrowski N."/>
            <person name="Teske A."/>
            <person name="Baker B.J."/>
        </authorList>
    </citation>
    <scope>NUCLEOTIDE SEQUENCE [LARGE SCALE GENOMIC DNA]</scope>
    <source>
        <strain evidence="2">B47_G16</strain>
    </source>
</reference>
<dbReference type="Proteomes" id="UP000279422">
    <property type="component" value="Unassembled WGS sequence"/>
</dbReference>
<dbReference type="PANTHER" id="PTHR33498:SF1">
    <property type="entry name" value="TRANSPOSASE FOR INSERTION SEQUENCE ELEMENT IS1557"/>
    <property type="match status" value="1"/>
</dbReference>
<organism evidence="2 3">
    <name type="scientific">Aerophobetes bacterium</name>
    <dbReference type="NCBI Taxonomy" id="2030807"/>
    <lineage>
        <taxon>Bacteria</taxon>
        <taxon>Candidatus Aerophobota</taxon>
    </lineage>
</organism>
<accession>A0A497E402</accession>
<dbReference type="InterPro" id="IPR002560">
    <property type="entry name" value="Transposase_DDE"/>
</dbReference>